<dbReference type="SMART" id="SM00228">
    <property type="entry name" value="PDZ"/>
    <property type="match status" value="1"/>
</dbReference>
<dbReference type="FunFam" id="2.30.42.10:FF:000063">
    <property type="entry name" value="Peptidase, S41 family"/>
    <property type="match status" value="1"/>
</dbReference>
<dbReference type="SMART" id="SM00245">
    <property type="entry name" value="TSPc"/>
    <property type="match status" value="1"/>
</dbReference>
<evidence type="ECO:0000313" key="8">
    <source>
        <dbReference type="EMBL" id="GET33468.1"/>
    </source>
</evidence>
<reference evidence="8 9" key="1">
    <citation type="submission" date="2019-10" db="EMBL/GenBank/DDBJ databases">
        <title>Prolixibacter strains distinguished by the presence of nitrate reductase genes were adept at nitrate-dependent anaerobic corrosion of metallic iron and carbon steel.</title>
        <authorList>
            <person name="Iino T."/>
            <person name="Shono N."/>
            <person name="Ito K."/>
            <person name="Nakamura R."/>
            <person name="Sueoka K."/>
            <person name="Harayama S."/>
            <person name="Ohkuma M."/>
        </authorList>
    </citation>
    <scope>NUCLEOTIDE SEQUENCE [LARGE SCALE GENOMIC DNA]</scope>
    <source>
        <strain evidence="8 9">JCM 13498</strain>
    </source>
</reference>
<dbReference type="AlphaFoldDB" id="A0A5M4B0G5"/>
<dbReference type="GO" id="GO:0008236">
    <property type="term" value="F:serine-type peptidase activity"/>
    <property type="evidence" value="ECO:0007669"/>
    <property type="project" value="UniProtKB-KW"/>
</dbReference>
<dbReference type="OrthoDB" id="9812068at2"/>
<dbReference type="EMBL" id="BLAX01000001">
    <property type="protein sequence ID" value="GET33468.1"/>
    <property type="molecule type" value="Genomic_DNA"/>
</dbReference>
<dbReference type="GO" id="GO:0030288">
    <property type="term" value="C:outer membrane-bounded periplasmic space"/>
    <property type="evidence" value="ECO:0007669"/>
    <property type="project" value="TreeGrafter"/>
</dbReference>
<feature type="chain" id="PRO_5024369833" evidence="6">
    <location>
        <begin position="27"/>
        <end position="537"/>
    </location>
</feature>
<dbReference type="InterPro" id="IPR036034">
    <property type="entry name" value="PDZ_sf"/>
</dbReference>
<dbReference type="Pfam" id="PF03572">
    <property type="entry name" value="Peptidase_S41"/>
    <property type="match status" value="1"/>
</dbReference>
<dbReference type="Gene3D" id="2.30.42.10">
    <property type="match status" value="1"/>
</dbReference>
<dbReference type="InterPro" id="IPR029045">
    <property type="entry name" value="ClpP/crotonase-like_dom_sf"/>
</dbReference>
<dbReference type="SUPFAM" id="SSF52096">
    <property type="entry name" value="ClpP/crotonase"/>
    <property type="match status" value="1"/>
</dbReference>
<dbReference type="GO" id="GO:0006508">
    <property type="term" value="P:proteolysis"/>
    <property type="evidence" value="ECO:0007669"/>
    <property type="project" value="UniProtKB-KW"/>
</dbReference>
<dbReference type="PANTHER" id="PTHR32060">
    <property type="entry name" value="TAIL-SPECIFIC PROTEASE"/>
    <property type="match status" value="1"/>
</dbReference>
<evidence type="ECO:0000256" key="3">
    <source>
        <dbReference type="ARBA" id="ARBA00022801"/>
    </source>
</evidence>
<accession>A0A5M4B0G5</accession>
<gene>
    <name evidence="8" type="ORF">PbJCM13498_23310</name>
</gene>
<dbReference type="PROSITE" id="PS50106">
    <property type="entry name" value="PDZ"/>
    <property type="match status" value="1"/>
</dbReference>
<evidence type="ECO:0000259" key="7">
    <source>
        <dbReference type="PROSITE" id="PS50106"/>
    </source>
</evidence>
<sequence length="537" mass="60799">MTMRYLKLSFLLFVFTALLVPASAQAQEQDVQSQAIKFGRVLRLVQTFYVDTVNLKSLTEDAIVKVLSDLDPHSVYISKEEVEEMNEPLQGNFEGIGISFNIHQDTLMVLTTIPGGPSEKVGLRPGDRIMTVDGKNIAGIGLKNQDVFDMLRGDKGTKVNLQIKRKGEKNLLDFTIVRDKIPIHSLDAAYMLNKHIAYIKLNRFAATTPDEFLEAMDNLQNNNKVEGLVLDLRGNGGGYLRAAIELADQFLSNHRLVVYTKGIHSPKREYFATGSGDFEDGKLVVLVNEGSASASEIVTGAIQDWDRGVVIGRRTFGKGLVQQPFMLSDGSMIRLTTAHYYTPSGRNIQKPYSKGIQEYRNDYLERFEHGEFFSRDSINLPDSLMTHTLVTKRKVYGGGGIMPDIFVPMDTSVNYRYYNELVRKNILFPFVVGYMDKNRAQLLQKYKTFDAFNQDYMVNDTMYEKLVAAGDKEGIKPEKENPEVSENLLKQQIKALIARDLYDNGTYFQIMNEDDKAIKKALQVLTDDKLYEKYLGR</sequence>
<evidence type="ECO:0000256" key="1">
    <source>
        <dbReference type="ARBA" id="ARBA00009179"/>
    </source>
</evidence>
<evidence type="ECO:0000313" key="9">
    <source>
        <dbReference type="Proteomes" id="UP000391834"/>
    </source>
</evidence>
<evidence type="ECO:0000256" key="6">
    <source>
        <dbReference type="SAM" id="SignalP"/>
    </source>
</evidence>
<dbReference type="InterPro" id="IPR001478">
    <property type="entry name" value="PDZ"/>
</dbReference>
<protein>
    <submittedName>
        <fullName evidence="8">Peptidase S41</fullName>
    </submittedName>
</protein>
<dbReference type="CDD" id="cd07560">
    <property type="entry name" value="Peptidase_S41_CPP"/>
    <property type="match status" value="1"/>
</dbReference>
<keyword evidence="2 5" id="KW-0645">Protease</keyword>
<evidence type="ECO:0000256" key="5">
    <source>
        <dbReference type="RuleBase" id="RU004404"/>
    </source>
</evidence>
<dbReference type="GO" id="GO:0004175">
    <property type="term" value="F:endopeptidase activity"/>
    <property type="evidence" value="ECO:0007669"/>
    <property type="project" value="TreeGrafter"/>
</dbReference>
<keyword evidence="9" id="KW-1185">Reference proteome</keyword>
<evidence type="ECO:0000256" key="4">
    <source>
        <dbReference type="ARBA" id="ARBA00022825"/>
    </source>
</evidence>
<organism evidence="8 9">
    <name type="scientific">Prolixibacter bellariivorans</name>
    <dbReference type="NCBI Taxonomy" id="314319"/>
    <lineage>
        <taxon>Bacteria</taxon>
        <taxon>Pseudomonadati</taxon>
        <taxon>Bacteroidota</taxon>
        <taxon>Bacteroidia</taxon>
        <taxon>Marinilabiliales</taxon>
        <taxon>Prolixibacteraceae</taxon>
        <taxon>Prolixibacter</taxon>
    </lineage>
</organism>
<evidence type="ECO:0000256" key="2">
    <source>
        <dbReference type="ARBA" id="ARBA00022670"/>
    </source>
</evidence>
<keyword evidence="3 5" id="KW-0378">Hydrolase</keyword>
<dbReference type="InterPro" id="IPR041489">
    <property type="entry name" value="PDZ_6"/>
</dbReference>
<dbReference type="GO" id="GO:0007165">
    <property type="term" value="P:signal transduction"/>
    <property type="evidence" value="ECO:0007669"/>
    <property type="project" value="TreeGrafter"/>
</dbReference>
<keyword evidence="4 5" id="KW-0720">Serine protease</keyword>
<dbReference type="CDD" id="cd06782">
    <property type="entry name" value="cpPDZ_CPP-like"/>
    <property type="match status" value="1"/>
</dbReference>
<dbReference type="Pfam" id="PF17820">
    <property type="entry name" value="PDZ_6"/>
    <property type="match status" value="1"/>
</dbReference>
<comment type="similarity">
    <text evidence="1 5">Belongs to the peptidase S41A family.</text>
</comment>
<dbReference type="Gene3D" id="3.90.226.10">
    <property type="entry name" value="2-enoyl-CoA Hydratase, Chain A, domain 1"/>
    <property type="match status" value="1"/>
</dbReference>
<dbReference type="SUPFAM" id="SSF50156">
    <property type="entry name" value="PDZ domain-like"/>
    <property type="match status" value="1"/>
</dbReference>
<keyword evidence="6" id="KW-0732">Signal</keyword>
<comment type="caution">
    <text evidence="8">The sequence shown here is derived from an EMBL/GenBank/DDBJ whole genome shotgun (WGS) entry which is preliminary data.</text>
</comment>
<dbReference type="InterPro" id="IPR005151">
    <property type="entry name" value="Tail-specific_protease"/>
</dbReference>
<feature type="signal peptide" evidence="6">
    <location>
        <begin position="1"/>
        <end position="26"/>
    </location>
</feature>
<dbReference type="Gene3D" id="3.30.750.44">
    <property type="match status" value="1"/>
</dbReference>
<dbReference type="NCBIfam" id="TIGR00225">
    <property type="entry name" value="prc"/>
    <property type="match status" value="1"/>
</dbReference>
<dbReference type="PANTHER" id="PTHR32060:SF30">
    <property type="entry name" value="CARBOXY-TERMINAL PROCESSING PROTEASE CTPA"/>
    <property type="match status" value="1"/>
</dbReference>
<feature type="domain" description="PDZ" evidence="7">
    <location>
        <begin position="74"/>
        <end position="152"/>
    </location>
</feature>
<dbReference type="InterPro" id="IPR004447">
    <property type="entry name" value="Peptidase_S41A"/>
</dbReference>
<dbReference type="Proteomes" id="UP000391834">
    <property type="component" value="Unassembled WGS sequence"/>
</dbReference>
<name>A0A5M4B0G5_9BACT</name>
<proteinExistence type="inferred from homology"/>